<keyword evidence="6" id="KW-1185">Reference proteome</keyword>
<dbReference type="SMART" id="SM00212">
    <property type="entry name" value="UBCc"/>
    <property type="match status" value="1"/>
</dbReference>
<dbReference type="PROSITE" id="PS50127">
    <property type="entry name" value="UBC_2"/>
    <property type="match status" value="1"/>
</dbReference>
<reference evidence="5 6" key="1">
    <citation type="journal article" date="2008" name="Nature">
        <title>The genome of the choanoflagellate Monosiga brevicollis and the origin of metazoans.</title>
        <authorList>
            <consortium name="JGI Sequencing"/>
            <person name="King N."/>
            <person name="Westbrook M.J."/>
            <person name="Young S.L."/>
            <person name="Kuo A."/>
            <person name="Abedin M."/>
            <person name="Chapman J."/>
            <person name="Fairclough S."/>
            <person name="Hellsten U."/>
            <person name="Isogai Y."/>
            <person name="Letunic I."/>
            <person name="Marr M."/>
            <person name="Pincus D."/>
            <person name="Putnam N."/>
            <person name="Rokas A."/>
            <person name="Wright K.J."/>
            <person name="Zuzow R."/>
            <person name="Dirks W."/>
            <person name="Good M."/>
            <person name="Goodstein D."/>
            <person name="Lemons D."/>
            <person name="Li W."/>
            <person name="Lyons J.B."/>
            <person name="Morris A."/>
            <person name="Nichols S."/>
            <person name="Richter D.J."/>
            <person name="Salamov A."/>
            <person name="Bork P."/>
            <person name="Lim W.A."/>
            <person name="Manning G."/>
            <person name="Miller W.T."/>
            <person name="McGinnis W."/>
            <person name="Shapiro H."/>
            <person name="Tjian R."/>
            <person name="Grigoriev I.V."/>
            <person name="Rokhsar D."/>
        </authorList>
    </citation>
    <scope>NUCLEOTIDE SEQUENCE [LARGE SCALE GENOMIC DNA]</scope>
    <source>
        <strain evidence="6">MX1 / ATCC 50154</strain>
    </source>
</reference>
<gene>
    <name evidence="5" type="ORF">MONBRDRAFT_22898</name>
</gene>
<dbReference type="EMBL" id="CH991544">
    <property type="protein sequence ID" value="EDQ91765.1"/>
    <property type="molecule type" value="Genomic_DNA"/>
</dbReference>
<sequence>MAHDSRDTKINLPLELSNAQEEEEEEVLVNTDDESKIDVPSSPVVVIDLEDQEEGGLEDDVVLLDPEPRRQRRRHKTCQHCQQRFRASLLCTVPGVQLCGSCARAGATDIIKAAMGARRDASLPDFPNTPLEILTAVGEEAVVAYGAQLAQDGCQATPRLPCSTAGLTRLLQAVEAINPTDAGGGPPTTDSSRGARTNRGRGRGRRGRRAAKQPKYMAQTAWSAGTGFGGRENSRLDARLLACLQDAASQRQSSEDARLEQRLRDLDMALKGAELTAPTCFALWYHVLTSGMLDTLTNMLRSVNLADMMEQRRAVHCALFSLLATFGAKPELAALLAPQWKLKDALEEILQKTSHASAVDTSLENLPVFLDILITILGAKRQEIEETESLSEAEVYVKELRNQSYRTIEMDLGRHSFSSQARALKQAPLKRMKRIQKELAALSSSLPLSFSGSIFVRADEARPDVLKALIIGPEDTPYANGCFFFDIFLPEQYPQTPPLVQLVTTDRGHVRFNPNLYKNPYYNEPGYEEHGNKPTSQRYNRALQYQTARVAMHQVLLHTPPEFLHVVSTHFRCKRACLVAQLQAWREQLMAHPPAHQGQAGRFGQPPLHELEEVSLQAMDVVVAQVLQAVDKLKVDKEIVVL</sequence>
<dbReference type="GO" id="GO:0043066">
    <property type="term" value="P:negative regulation of apoptotic process"/>
    <property type="evidence" value="ECO:0000318"/>
    <property type="project" value="GO_Central"/>
</dbReference>
<evidence type="ECO:0000313" key="6">
    <source>
        <dbReference type="Proteomes" id="UP000001357"/>
    </source>
</evidence>
<evidence type="ECO:0000313" key="5">
    <source>
        <dbReference type="EMBL" id="EDQ91765.1"/>
    </source>
</evidence>
<dbReference type="PANTHER" id="PTHR46116:SF39">
    <property type="entry name" value="BACULOVIRAL IAP REPEAT-CONTAINING PROTEIN 6"/>
    <property type="match status" value="1"/>
</dbReference>
<name>A9USE2_MONBE</name>
<feature type="region of interest" description="Disordered" evidence="3">
    <location>
        <begin position="177"/>
        <end position="216"/>
    </location>
</feature>
<proteinExistence type="predicted"/>
<dbReference type="InterPro" id="IPR000608">
    <property type="entry name" value="UBC"/>
</dbReference>
<dbReference type="eggNOG" id="KOG0895">
    <property type="taxonomic scope" value="Eukaryota"/>
</dbReference>
<feature type="domain" description="UBC core" evidence="4">
    <location>
        <begin position="430"/>
        <end position="594"/>
    </location>
</feature>
<dbReference type="Proteomes" id="UP000001357">
    <property type="component" value="Unassembled WGS sequence"/>
</dbReference>
<dbReference type="STRING" id="81824.A9USE2"/>
<dbReference type="SUPFAM" id="SSF54495">
    <property type="entry name" value="UBC-like"/>
    <property type="match status" value="1"/>
</dbReference>
<dbReference type="RefSeq" id="XP_001743051.1">
    <property type="nucleotide sequence ID" value="XM_001742999.1"/>
</dbReference>
<protein>
    <recommendedName>
        <fullName evidence="4">UBC core domain-containing protein</fullName>
    </recommendedName>
</protein>
<dbReference type="InParanoid" id="A9USE2"/>
<keyword evidence="1" id="KW-0808">Transferase</keyword>
<evidence type="ECO:0000256" key="1">
    <source>
        <dbReference type="ARBA" id="ARBA00022679"/>
    </source>
</evidence>
<keyword evidence="2" id="KW-0833">Ubl conjugation pathway</keyword>
<dbReference type="KEGG" id="mbr:MONBRDRAFT_22898"/>
<dbReference type="Pfam" id="PF00179">
    <property type="entry name" value="UQ_con"/>
    <property type="match status" value="1"/>
</dbReference>
<feature type="region of interest" description="Disordered" evidence="3">
    <location>
        <begin position="1"/>
        <end position="36"/>
    </location>
</feature>
<evidence type="ECO:0000259" key="4">
    <source>
        <dbReference type="PROSITE" id="PS50127"/>
    </source>
</evidence>
<dbReference type="GO" id="GO:0061631">
    <property type="term" value="F:ubiquitin conjugating enzyme activity"/>
    <property type="evidence" value="ECO:0000318"/>
    <property type="project" value="GO_Central"/>
</dbReference>
<dbReference type="PANTHER" id="PTHR46116">
    <property type="entry name" value="(E3-INDEPENDENT) E2 UBIQUITIN-CONJUGATING ENZYME"/>
    <property type="match status" value="1"/>
</dbReference>
<accession>A9USE2</accession>
<evidence type="ECO:0000256" key="2">
    <source>
        <dbReference type="ARBA" id="ARBA00022786"/>
    </source>
</evidence>
<dbReference type="GeneID" id="5888580"/>
<dbReference type="AlphaFoldDB" id="A9USE2"/>
<dbReference type="Gene3D" id="3.10.110.10">
    <property type="entry name" value="Ubiquitin Conjugating Enzyme"/>
    <property type="match status" value="2"/>
</dbReference>
<dbReference type="InterPro" id="IPR016135">
    <property type="entry name" value="UBQ-conjugating_enzyme/RWD"/>
</dbReference>
<organism evidence="5 6">
    <name type="scientific">Monosiga brevicollis</name>
    <name type="common">Choanoflagellate</name>
    <dbReference type="NCBI Taxonomy" id="81824"/>
    <lineage>
        <taxon>Eukaryota</taxon>
        <taxon>Choanoflagellata</taxon>
        <taxon>Craspedida</taxon>
        <taxon>Salpingoecidae</taxon>
        <taxon>Monosiga</taxon>
    </lineage>
</organism>
<evidence type="ECO:0000256" key="3">
    <source>
        <dbReference type="SAM" id="MobiDB-lite"/>
    </source>
</evidence>
<feature type="compositionally biased region" description="Basic residues" evidence="3">
    <location>
        <begin position="196"/>
        <end position="212"/>
    </location>
</feature>
<dbReference type="GO" id="GO:0005634">
    <property type="term" value="C:nucleus"/>
    <property type="evidence" value="ECO:0000318"/>
    <property type="project" value="GO_Central"/>
</dbReference>